<accession>A0ABD1HHA5</accession>
<dbReference type="GO" id="GO:0016020">
    <property type="term" value="C:membrane"/>
    <property type="evidence" value="ECO:0007669"/>
    <property type="project" value="UniProtKB-SubCell"/>
</dbReference>
<dbReference type="Gene3D" id="3.80.10.10">
    <property type="entry name" value="Ribonuclease Inhibitor"/>
    <property type="match status" value="1"/>
</dbReference>
<dbReference type="PRINTS" id="PR00019">
    <property type="entry name" value="LEURICHRPT"/>
</dbReference>
<keyword evidence="4 10" id="KW-0812">Transmembrane</keyword>
<evidence type="ECO:0000256" key="6">
    <source>
        <dbReference type="ARBA" id="ARBA00022737"/>
    </source>
</evidence>
<dbReference type="Pfam" id="PF00560">
    <property type="entry name" value="LRR_1"/>
    <property type="match status" value="4"/>
</dbReference>
<dbReference type="PANTHER" id="PTHR48063:SF101">
    <property type="entry name" value="LRR RECEPTOR-LIKE SERINE_THREONINE-PROTEIN KINASE FLS2"/>
    <property type="match status" value="1"/>
</dbReference>
<dbReference type="SUPFAM" id="SSF52058">
    <property type="entry name" value="L domain-like"/>
    <property type="match status" value="1"/>
</dbReference>
<feature type="transmembrane region" description="Helical" evidence="10">
    <location>
        <begin position="177"/>
        <end position="198"/>
    </location>
</feature>
<evidence type="ECO:0000256" key="5">
    <source>
        <dbReference type="ARBA" id="ARBA00022729"/>
    </source>
</evidence>
<dbReference type="InterPro" id="IPR032675">
    <property type="entry name" value="LRR_dom_sf"/>
</dbReference>
<name>A0ABD1HHA5_SALDI</name>
<dbReference type="FunFam" id="3.80.10.10:FF:000111">
    <property type="entry name" value="LRR receptor-like serine/threonine-protein kinase ERECTA"/>
    <property type="match status" value="1"/>
</dbReference>
<evidence type="ECO:0000256" key="4">
    <source>
        <dbReference type="ARBA" id="ARBA00022692"/>
    </source>
</evidence>
<dbReference type="PROSITE" id="PS51450">
    <property type="entry name" value="LRR"/>
    <property type="match status" value="1"/>
</dbReference>
<dbReference type="EMBL" id="JBEAFC010000005">
    <property type="protein sequence ID" value="KAL1555662.1"/>
    <property type="molecule type" value="Genomic_DNA"/>
</dbReference>
<keyword evidence="3" id="KW-0433">Leucine-rich repeat</keyword>
<evidence type="ECO:0000313" key="12">
    <source>
        <dbReference type="Proteomes" id="UP001567538"/>
    </source>
</evidence>
<gene>
    <name evidence="11" type="ORF">AAHA92_11374</name>
</gene>
<keyword evidence="8 10" id="KW-0472">Membrane</keyword>
<evidence type="ECO:0000256" key="3">
    <source>
        <dbReference type="ARBA" id="ARBA00022614"/>
    </source>
</evidence>
<proteinExistence type="inferred from homology"/>
<evidence type="ECO:0000256" key="8">
    <source>
        <dbReference type="ARBA" id="ARBA00023136"/>
    </source>
</evidence>
<comment type="similarity">
    <text evidence="2">Belongs to the RLP family.</text>
</comment>
<dbReference type="PANTHER" id="PTHR48063">
    <property type="entry name" value="LRR RECEPTOR-LIKE KINASE"/>
    <property type="match status" value="1"/>
</dbReference>
<comment type="subcellular location">
    <subcellularLocation>
        <location evidence="1">Membrane</location>
        <topology evidence="1">Single-pass type I membrane protein</topology>
    </subcellularLocation>
</comment>
<organism evidence="11 12">
    <name type="scientific">Salvia divinorum</name>
    <name type="common">Maria pastora</name>
    <name type="synonym">Diviner's sage</name>
    <dbReference type="NCBI Taxonomy" id="28513"/>
    <lineage>
        <taxon>Eukaryota</taxon>
        <taxon>Viridiplantae</taxon>
        <taxon>Streptophyta</taxon>
        <taxon>Embryophyta</taxon>
        <taxon>Tracheophyta</taxon>
        <taxon>Spermatophyta</taxon>
        <taxon>Magnoliopsida</taxon>
        <taxon>eudicotyledons</taxon>
        <taxon>Gunneridae</taxon>
        <taxon>Pentapetalae</taxon>
        <taxon>asterids</taxon>
        <taxon>lamiids</taxon>
        <taxon>Lamiales</taxon>
        <taxon>Lamiaceae</taxon>
        <taxon>Nepetoideae</taxon>
        <taxon>Mentheae</taxon>
        <taxon>Salviinae</taxon>
        <taxon>Salvia</taxon>
        <taxon>Salvia subgen. Calosphace</taxon>
    </lineage>
</organism>
<evidence type="ECO:0000256" key="9">
    <source>
        <dbReference type="ARBA" id="ARBA00023180"/>
    </source>
</evidence>
<dbReference type="AlphaFoldDB" id="A0ABD1HHA5"/>
<evidence type="ECO:0000256" key="7">
    <source>
        <dbReference type="ARBA" id="ARBA00022989"/>
    </source>
</evidence>
<keyword evidence="7 10" id="KW-1133">Transmembrane helix</keyword>
<keyword evidence="6" id="KW-0677">Repeat</keyword>
<keyword evidence="12" id="KW-1185">Reference proteome</keyword>
<evidence type="ECO:0000256" key="10">
    <source>
        <dbReference type="SAM" id="Phobius"/>
    </source>
</evidence>
<evidence type="ECO:0000256" key="1">
    <source>
        <dbReference type="ARBA" id="ARBA00004479"/>
    </source>
</evidence>
<evidence type="ECO:0000256" key="2">
    <source>
        <dbReference type="ARBA" id="ARBA00009592"/>
    </source>
</evidence>
<evidence type="ECO:0000313" key="11">
    <source>
        <dbReference type="EMBL" id="KAL1555662.1"/>
    </source>
</evidence>
<keyword evidence="9" id="KW-0325">Glycoprotein</keyword>
<dbReference type="Proteomes" id="UP001567538">
    <property type="component" value="Unassembled WGS sequence"/>
</dbReference>
<reference evidence="11 12" key="1">
    <citation type="submission" date="2024-06" db="EMBL/GenBank/DDBJ databases">
        <title>A chromosome level genome sequence of Diviner's sage (Salvia divinorum).</title>
        <authorList>
            <person name="Ford S.A."/>
            <person name="Ro D.-K."/>
            <person name="Ness R.W."/>
            <person name="Phillips M.A."/>
        </authorList>
    </citation>
    <scope>NUCLEOTIDE SEQUENCE [LARGE SCALE GENOMIC DNA]</scope>
    <source>
        <strain evidence="11">SAF-2024a</strain>
        <tissue evidence="11">Leaf</tissue>
    </source>
</reference>
<comment type="caution">
    <text evidence="11">The sequence shown here is derived from an EMBL/GenBank/DDBJ whole genome shotgun (WGS) entry which is preliminary data.</text>
</comment>
<keyword evidence="5" id="KW-0732">Signal</keyword>
<dbReference type="InterPro" id="IPR046956">
    <property type="entry name" value="RLP23-like"/>
</dbReference>
<dbReference type="InterPro" id="IPR001611">
    <property type="entry name" value="Leu-rich_rpt"/>
</dbReference>
<protein>
    <submittedName>
        <fullName evidence="11">Receptor-like protein EIX2</fullName>
    </submittedName>
</protein>
<sequence>MAIDLVPHIERYGYSSFQWKGKEYEYWKNLKLLKLIDFSSNRLTGNIPRSFSTMRGLISLNLSRNSLTGYIIPNIGNMEVLDSLDLSYNQLSGKIPTSLAEIHTLRVLDLSNNNLTGKIPTGTQLQSFNASSYADNDGLCGDPLPKCPGDILRPSTTNSEGNMNEKDGGVLSFMQEVGISMGFGFIFGFWGVIGSFILKKSWRIAFFSLFDAVGDWFYVRIAVFVSKWRRR</sequence>